<dbReference type="CDD" id="cd14978">
    <property type="entry name" value="7tmA_FMRFamide_R-like"/>
    <property type="match status" value="1"/>
</dbReference>
<keyword evidence="5" id="KW-0297">G-protein coupled receptor</keyword>
<feature type="transmembrane region" description="Helical" evidence="7">
    <location>
        <begin position="25"/>
        <end position="50"/>
    </location>
</feature>
<dbReference type="Pfam" id="PF00001">
    <property type="entry name" value="7tm_1"/>
    <property type="match status" value="1"/>
</dbReference>
<dbReference type="InterPro" id="IPR000276">
    <property type="entry name" value="GPCR_Rhodpsn"/>
</dbReference>
<dbReference type="PANTHER" id="PTHR46641">
    <property type="entry name" value="FMRFAMIDE RECEPTOR-RELATED"/>
    <property type="match status" value="1"/>
</dbReference>
<dbReference type="GO" id="GO:0016020">
    <property type="term" value="C:membrane"/>
    <property type="evidence" value="ECO:0007669"/>
    <property type="project" value="UniProtKB-SubCell"/>
</dbReference>
<evidence type="ECO:0000256" key="5">
    <source>
        <dbReference type="RuleBase" id="RU000688"/>
    </source>
</evidence>
<dbReference type="PROSITE" id="PS00237">
    <property type="entry name" value="G_PROTEIN_RECEP_F1_1"/>
    <property type="match status" value="1"/>
</dbReference>
<proteinExistence type="inferred from homology"/>
<keyword evidence="3 7" id="KW-1133">Transmembrane helix</keyword>
<evidence type="ECO:0000256" key="1">
    <source>
        <dbReference type="ARBA" id="ARBA00004370"/>
    </source>
</evidence>
<evidence type="ECO:0000313" key="10">
    <source>
        <dbReference type="Proteomes" id="UP001497525"/>
    </source>
</evidence>
<keyword evidence="5" id="KW-0807">Transducer</keyword>
<dbReference type="PANTHER" id="PTHR46641:SF2">
    <property type="entry name" value="FMRFAMIDE RECEPTOR"/>
    <property type="match status" value="1"/>
</dbReference>
<evidence type="ECO:0000256" key="7">
    <source>
        <dbReference type="SAM" id="Phobius"/>
    </source>
</evidence>
<dbReference type="Proteomes" id="UP001497525">
    <property type="component" value="Unassembled WGS sequence"/>
</dbReference>
<feature type="region of interest" description="Disordered" evidence="6">
    <location>
        <begin position="402"/>
        <end position="423"/>
    </location>
</feature>
<feature type="transmembrane region" description="Helical" evidence="7">
    <location>
        <begin position="127"/>
        <end position="145"/>
    </location>
</feature>
<reference evidence="9" key="1">
    <citation type="submission" date="2024-06" db="EMBL/GenBank/DDBJ databases">
        <authorList>
            <person name="Liu X."/>
            <person name="Lenzi L."/>
            <person name="Haldenby T S."/>
            <person name="Uol C."/>
        </authorList>
    </citation>
    <scope>NUCLEOTIDE SEQUENCE</scope>
</reference>
<accession>A0AAV2TY80</accession>
<gene>
    <name evidence="9" type="ORF">CDAUBV1_LOCUS17586</name>
</gene>
<dbReference type="AlphaFoldDB" id="A0AAV2TY80"/>
<keyword evidence="2 5" id="KW-0812">Transmembrane</keyword>
<dbReference type="GO" id="GO:0004930">
    <property type="term" value="F:G protein-coupled receptor activity"/>
    <property type="evidence" value="ECO:0007669"/>
    <property type="project" value="UniProtKB-KW"/>
</dbReference>
<keyword evidence="5" id="KW-0675">Receptor</keyword>
<sequence length="423" mass="47948">MASNFTVVNPCENVRITSAIPSHPVLILSLVGFPIVTLFGTIGNVISICILNPFGTRVSGHIYLSCLAVFDTMSLLFYMISFWNIQILKVYLKEINAYGAIGLLERLVSCSEICSIRIYLTFTFRLLSVWTVVILTMERFLLILFPLRFYKFLRPKVAWIIMGITTLVICLSNIPWFFVFDFVERPNCAPGAEPGSKYLFCRGNKNFYNARMVEFVFLTVIPCILLLVANMRIAITLADRRKFWIQPSEHSVTGNEVELNGEESLAIKESQALAGHLEAQRKERMLTMRLFLVSVVFCCLSLPSMVFVSIQTFADKAGSKIYLRGPLADGFHISLLLFAVNLAVNFIIYCCVGHVFRRAFWALCTCRYALFHRLRTALYTDTTEVSDLDDGSNVNLTGVNARKRRSTGAEKKLRTQPLLRKND</sequence>
<keyword evidence="4 7" id="KW-0472">Membrane</keyword>
<feature type="domain" description="G-protein coupled receptors family 1 profile" evidence="8">
    <location>
        <begin position="43"/>
        <end position="349"/>
    </location>
</feature>
<organism evidence="9 10">
    <name type="scientific">Calicophoron daubneyi</name>
    <name type="common">Rumen fluke</name>
    <name type="synonym">Paramphistomum daubneyi</name>
    <dbReference type="NCBI Taxonomy" id="300641"/>
    <lineage>
        <taxon>Eukaryota</taxon>
        <taxon>Metazoa</taxon>
        <taxon>Spiralia</taxon>
        <taxon>Lophotrochozoa</taxon>
        <taxon>Platyhelminthes</taxon>
        <taxon>Trematoda</taxon>
        <taxon>Digenea</taxon>
        <taxon>Plagiorchiida</taxon>
        <taxon>Pronocephalata</taxon>
        <taxon>Paramphistomoidea</taxon>
        <taxon>Paramphistomidae</taxon>
        <taxon>Calicophoron</taxon>
    </lineage>
</organism>
<evidence type="ECO:0000256" key="4">
    <source>
        <dbReference type="ARBA" id="ARBA00023136"/>
    </source>
</evidence>
<dbReference type="EMBL" id="CAXLJL010001022">
    <property type="protein sequence ID" value="CAL5142349.1"/>
    <property type="molecule type" value="Genomic_DNA"/>
</dbReference>
<comment type="similarity">
    <text evidence="5">Belongs to the G-protein coupled receptor 1 family.</text>
</comment>
<feature type="transmembrane region" description="Helical" evidence="7">
    <location>
        <begin position="215"/>
        <end position="235"/>
    </location>
</feature>
<name>A0AAV2TY80_CALDB</name>
<evidence type="ECO:0000313" key="9">
    <source>
        <dbReference type="EMBL" id="CAL5142349.1"/>
    </source>
</evidence>
<comment type="subcellular location">
    <subcellularLocation>
        <location evidence="1">Membrane</location>
    </subcellularLocation>
</comment>
<evidence type="ECO:0000256" key="6">
    <source>
        <dbReference type="SAM" id="MobiDB-lite"/>
    </source>
</evidence>
<evidence type="ECO:0000256" key="2">
    <source>
        <dbReference type="ARBA" id="ARBA00022692"/>
    </source>
</evidence>
<feature type="transmembrane region" description="Helical" evidence="7">
    <location>
        <begin position="330"/>
        <end position="352"/>
    </location>
</feature>
<evidence type="ECO:0000259" key="8">
    <source>
        <dbReference type="PROSITE" id="PS50262"/>
    </source>
</evidence>
<dbReference type="InterPro" id="IPR017452">
    <property type="entry name" value="GPCR_Rhodpsn_7TM"/>
</dbReference>
<feature type="transmembrane region" description="Helical" evidence="7">
    <location>
        <begin position="157"/>
        <end position="178"/>
    </location>
</feature>
<dbReference type="SUPFAM" id="SSF81321">
    <property type="entry name" value="Family A G protein-coupled receptor-like"/>
    <property type="match status" value="1"/>
</dbReference>
<feature type="transmembrane region" description="Helical" evidence="7">
    <location>
        <begin position="62"/>
        <end position="83"/>
    </location>
</feature>
<dbReference type="InterPro" id="IPR052954">
    <property type="entry name" value="GPCR-Ligand_Int"/>
</dbReference>
<protein>
    <recommendedName>
        <fullName evidence="8">G-protein coupled receptors family 1 profile domain-containing protein</fullName>
    </recommendedName>
</protein>
<comment type="caution">
    <text evidence="9">The sequence shown here is derived from an EMBL/GenBank/DDBJ whole genome shotgun (WGS) entry which is preliminary data.</text>
</comment>
<dbReference type="Gene3D" id="1.20.1070.10">
    <property type="entry name" value="Rhodopsin 7-helix transmembrane proteins"/>
    <property type="match status" value="1"/>
</dbReference>
<feature type="transmembrane region" description="Helical" evidence="7">
    <location>
        <begin position="290"/>
        <end position="310"/>
    </location>
</feature>
<dbReference type="PROSITE" id="PS50262">
    <property type="entry name" value="G_PROTEIN_RECEP_F1_2"/>
    <property type="match status" value="1"/>
</dbReference>
<dbReference type="PRINTS" id="PR00237">
    <property type="entry name" value="GPCRRHODOPSN"/>
</dbReference>
<evidence type="ECO:0000256" key="3">
    <source>
        <dbReference type="ARBA" id="ARBA00022989"/>
    </source>
</evidence>